<accession>A0A426ZWS2</accession>
<evidence type="ECO:0000313" key="1">
    <source>
        <dbReference type="EMBL" id="RRT68415.1"/>
    </source>
</evidence>
<dbReference type="EMBL" id="AMZH03004704">
    <property type="protein sequence ID" value="RRT68415.1"/>
    <property type="molecule type" value="Genomic_DNA"/>
</dbReference>
<sequence>MVALREGLSKKLRCRSSCHRMCSERGATCFCTALCSAPRSGPRCYHDGVLHRLNIYPLAVFRDLEATNLVVLEEEDDAACIGVGAEAVNELEMKGDLIFLRKLSSALAFVREKFLPCMGYHMVAL</sequence>
<evidence type="ECO:0000313" key="2">
    <source>
        <dbReference type="Proteomes" id="UP000287651"/>
    </source>
</evidence>
<dbReference type="AlphaFoldDB" id="A0A426ZWS2"/>
<organism evidence="1 2">
    <name type="scientific">Ensete ventricosum</name>
    <name type="common">Abyssinian banana</name>
    <name type="synonym">Musa ensete</name>
    <dbReference type="NCBI Taxonomy" id="4639"/>
    <lineage>
        <taxon>Eukaryota</taxon>
        <taxon>Viridiplantae</taxon>
        <taxon>Streptophyta</taxon>
        <taxon>Embryophyta</taxon>
        <taxon>Tracheophyta</taxon>
        <taxon>Spermatophyta</taxon>
        <taxon>Magnoliopsida</taxon>
        <taxon>Liliopsida</taxon>
        <taxon>Zingiberales</taxon>
        <taxon>Musaceae</taxon>
        <taxon>Ensete</taxon>
    </lineage>
</organism>
<dbReference type="Proteomes" id="UP000287651">
    <property type="component" value="Unassembled WGS sequence"/>
</dbReference>
<name>A0A426ZWS2_ENSVE</name>
<reference evidence="1 2" key="1">
    <citation type="journal article" date="2014" name="Agronomy (Basel)">
        <title>A Draft Genome Sequence for Ensete ventricosum, the Drought-Tolerant Tree Against Hunger.</title>
        <authorList>
            <person name="Harrison J."/>
            <person name="Moore K.A."/>
            <person name="Paszkiewicz K."/>
            <person name="Jones T."/>
            <person name="Grant M."/>
            <person name="Ambacheew D."/>
            <person name="Muzemil S."/>
            <person name="Studholme D.J."/>
        </authorList>
    </citation>
    <scope>NUCLEOTIDE SEQUENCE [LARGE SCALE GENOMIC DNA]</scope>
</reference>
<gene>
    <name evidence="1" type="ORF">B296_00000798</name>
</gene>
<proteinExistence type="predicted"/>
<comment type="caution">
    <text evidence="1">The sequence shown here is derived from an EMBL/GenBank/DDBJ whole genome shotgun (WGS) entry which is preliminary data.</text>
</comment>
<protein>
    <submittedName>
        <fullName evidence="1">Uncharacterized protein</fullName>
    </submittedName>
</protein>